<comment type="caution">
    <text evidence="7">The sequence shown here is derived from an EMBL/GenBank/DDBJ whole genome shotgun (WGS) entry which is preliminary data.</text>
</comment>
<evidence type="ECO:0000313" key="8">
    <source>
        <dbReference type="Proteomes" id="UP000293764"/>
    </source>
</evidence>
<dbReference type="OrthoDB" id="4568421at2"/>
<feature type="transmembrane region" description="Helical" evidence="5">
    <location>
        <begin position="245"/>
        <end position="272"/>
    </location>
</feature>
<evidence type="ECO:0000256" key="1">
    <source>
        <dbReference type="ARBA" id="ARBA00004141"/>
    </source>
</evidence>
<feature type="transmembrane region" description="Helical" evidence="5">
    <location>
        <begin position="171"/>
        <end position="192"/>
    </location>
</feature>
<feature type="transmembrane region" description="Helical" evidence="5">
    <location>
        <begin position="371"/>
        <end position="399"/>
    </location>
</feature>
<proteinExistence type="predicted"/>
<feature type="transmembrane region" description="Helical" evidence="5">
    <location>
        <begin position="343"/>
        <end position="365"/>
    </location>
</feature>
<sequence>MTALQRAIAHPVSVPGMRSTSPVAGLDRRSVGAWDVLGQSVAAAAPAAATTTVPVLVATSAGGATLPAVVAATLLALLVSVAVNVFTRRMAATGSLYTFVSRALGARAGVVAGVAILLGYSFIAMFALTGAASYLGPLAEELGIAGVVLLPVLALPVLVVPLWGARRTARVAVVMEGASLLLIVVLGVALLMRTGPPDWGGMTHTVTAPGMVVGTVLALTGFVGFESASTLGVEARRTFTTVPRAVTWTVVVSGVIYVGAVTLQLTAFQALGRDLGSSTSPVNELSAAFGPPWLAGVLDVAIALSFLACAIASAVAMARILFAMGRELVLPEWFGHVNRVRQVPTVATRVAVALIAGPPVLAAAVGLDLQALMGVFIVLAAAGFLTAYALVCFAAPAFARQIGEPHPWTTVLSWSGAVLISASLVTFLVLQVMTAHAATAWAFVVLLAAGTGLGWLRLARSPVARDRVGMYDEPTSQDILGGDS</sequence>
<organism evidence="7 8">
    <name type="scientific">Pengzhenrongella frigida</name>
    <dbReference type="NCBI Taxonomy" id="1259133"/>
    <lineage>
        <taxon>Bacteria</taxon>
        <taxon>Bacillati</taxon>
        <taxon>Actinomycetota</taxon>
        <taxon>Actinomycetes</taxon>
        <taxon>Micrococcales</taxon>
        <taxon>Pengzhenrongella</taxon>
    </lineage>
</organism>
<evidence type="ECO:0000259" key="6">
    <source>
        <dbReference type="Pfam" id="PF00324"/>
    </source>
</evidence>
<feature type="transmembrane region" description="Helical" evidence="5">
    <location>
        <begin position="292"/>
        <end position="322"/>
    </location>
</feature>
<dbReference type="RefSeq" id="WP_130104038.1">
    <property type="nucleotide sequence ID" value="NZ_SDWW01000061.1"/>
</dbReference>
<dbReference type="EMBL" id="SDWW01000061">
    <property type="protein sequence ID" value="RYV49619.1"/>
    <property type="molecule type" value="Genomic_DNA"/>
</dbReference>
<evidence type="ECO:0000256" key="4">
    <source>
        <dbReference type="ARBA" id="ARBA00023136"/>
    </source>
</evidence>
<dbReference type="PANTHER" id="PTHR42770">
    <property type="entry name" value="AMINO ACID TRANSPORTER-RELATED"/>
    <property type="match status" value="1"/>
</dbReference>
<dbReference type="PIRSF" id="PIRSF006060">
    <property type="entry name" value="AA_transporter"/>
    <property type="match status" value="1"/>
</dbReference>
<dbReference type="PANTHER" id="PTHR42770:SF16">
    <property type="entry name" value="AMINO ACID PERMEASE"/>
    <property type="match status" value="1"/>
</dbReference>
<reference evidence="7 8" key="1">
    <citation type="submission" date="2019-01" db="EMBL/GenBank/DDBJ databases">
        <title>Novel species of Cellulomonas.</title>
        <authorList>
            <person name="Liu Q."/>
            <person name="Xin Y.-H."/>
        </authorList>
    </citation>
    <scope>NUCLEOTIDE SEQUENCE [LARGE SCALE GENOMIC DNA]</scope>
    <source>
        <strain evidence="7 8">HLT2-17</strain>
    </source>
</reference>
<feature type="transmembrane region" description="Helical" evidence="5">
    <location>
        <begin position="108"/>
        <end position="136"/>
    </location>
</feature>
<accession>A0A4Q5MVU4</accession>
<dbReference type="Gene3D" id="1.20.1740.10">
    <property type="entry name" value="Amino acid/polyamine transporter I"/>
    <property type="match status" value="1"/>
</dbReference>
<dbReference type="Pfam" id="PF00324">
    <property type="entry name" value="AA_permease"/>
    <property type="match status" value="1"/>
</dbReference>
<feature type="transmembrane region" description="Helical" evidence="5">
    <location>
        <begin position="411"/>
        <end position="432"/>
    </location>
</feature>
<keyword evidence="4 5" id="KW-0472">Membrane</keyword>
<evidence type="ECO:0000313" key="7">
    <source>
        <dbReference type="EMBL" id="RYV49619.1"/>
    </source>
</evidence>
<feature type="transmembrane region" description="Helical" evidence="5">
    <location>
        <begin position="438"/>
        <end position="458"/>
    </location>
</feature>
<dbReference type="GO" id="GO:0022857">
    <property type="term" value="F:transmembrane transporter activity"/>
    <property type="evidence" value="ECO:0007669"/>
    <property type="project" value="InterPro"/>
</dbReference>
<gene>
    <name evidence="7" type="ORF">EUA98_17790</name>
</gene>
<keyword evidence="3 5" id="KW-1133">Transmembrane helix</keyword>
<protein>
    <submittedName>
        <fullName evidence="7">APC family permease</fullName>
    </submittedName>
</protein>
<keyword evidence="8" id="KW-1185">Reference proteome</keyword>
<name>A0A4Q5MVU4_9MICO</name>
<dbReference type="Proteomes" id="UP000293764">
    <property type="component" value="Unassembled WGS sequence"/>
</dbReference>
<keyword evidence="2 5" id="KW-0812">Transmembrane</keyword>
<dbReference type="InterPro" id="IPR004841">
    <property type="entry name" value="AA-permease/SLC12A_dom"/>
</dbReference>
<evidence type="ECO:0000256" key="3">
    <source>
        <dbReference type="ARBA" id="ARBA00022989"/>
    </source>
</evidence>
<comment type="subcellular location">
    <subcellularLocation>
        <location evidence="1">Membrane</location>
        <topology evidence="1">Multi-pass membrane protein</topology>
    </subcellularLocation>
</comment>
<evidence type="ECO:0000256" key="5">
    <source>
        <dbReference type="SAM" id="Phobius"/>
    </source>
</evidence>
<feature type="transmembrane region" description="Helical" evidence="5">
    <location>
        <begin position="212"/>
        <end position="233"/>
    </location>
</feature>
<feature type="transmembrane region" description="Helical" evidence="5">
    <location>
        <begin position="64"/>
        <end position="87"/>
    </location>
</feature>
<dbReference type="AlphaFoldDB" id="A0A4Q5MVU4"/>
<feature type="transmembrane region" description="Helical" evidence="5">
    <location>
        <begin position="142"/>
        <end position="164"/>
    </location>
</feature>
<evidence type="ECO:0000256" key="2">
    <source>
        <dbReference type="ARBA" id="ARBA00022692"/>
    </source>
</evidence>
<feature type="domain" description="Amino acid permease/ SLC12A" evidence="6">
    <location>
        <begin position="54"/>
        <end position="435"/>
    </location>
</feature>
<dbReference type="GO" id="GO:0005886">
    <property type="term" value="C:plasma membrane"/>
    <property type="evidence" value="ECO:0007669"/>
    <property type="project" value="UniProtKB-SubCell"/>
</dbReference>
<dbReference type="InterPro" id="IPR050367">
    <property type="entry name" value="APC_superfamily"/>
</dbReference>